<proteinExistence type="predicted"/>
<organism evidence="1">
    <name type="scientific">uncultured Caudovirales phage</name>
    <dbReference type="NCBI Taxonomy" id="2100421"/>
    <lineage>
        <taxon>Viruses</taxon>
        <taxon>Duplodnaviria</taxon>
        <taxon>Heunggongvirae</taxon>
        <taxon>Uroviricota</taxon>
        <taxon>Caudoviricetes</taxon>
        <taxon>Peduoviridae</taxon>
        <taxon>Maltschvirus</taxon>
        <taxon>Maltschvirus maltsch</taxon>
    </lineage>
</organism>
<accession>A0A6J5T9J7</accession>
<protein>
    <submittedName>
        <fullName evidence="1">Uncharacterized protein</fullName>
    </submittedName>
</protein>
<gene>
    <name evidence="1" type="ORF">UFOVP3_18</name>
</gene>
<sequence>MSKRDPEKFEKKPRDFYATIDPAAVEALKPHLDNPTWFIEPCAGAGDLAKSLTRLEGILVGCAGMCDIEPQGEGVQKVDCLVLDRTDTIFAEHFITNPPFTWKVLQPIMDRLISLLPTWLLLPADYMHNVRMGPYMKQCEKVVSIGRLYWEENKVKGVDNYCWYLFNKDHEGKTEFVGR</sequence>
<name>A0A6J5T9J7_9CAUD</name>
<dbReference type="EMBL" id="LR797814">
    <property type="protein sequence ID" value="CAB4240521.1"/>
    <property type="molecule type" value="Genomic_DNA"/>
</dbReference>
<reference evidence="1" key="1">
    <citation type="submission" date="2020-05" db="EMBL/GenBank/DDBJ databases">
        <authorList>
            <person name="Chiriac C."/>
            <person name="Salcher M."/>
            <person name="Ghai R."/>
            <person name="Kavagutti S V."/>
        </authorList>
    </citation>
    <scope>NUCLEOTIDE SEQUENCE</scope>
</reference>
<evidence type="ECO:0000313" key="1">
    <source>
        <dbReference type="EMBL" id="CAB4240521.1"/>
    </source>
</evidence>